<evidence type="ECO:0000313" key="6">
    <source>
        <dbReference type="EMBL" id="EDW69739.2"/>
    </source>
</evidence>
<keyword evidence="7" id="KW-1185">Reference proteome</keyword>
<dbReference type="InParanoid" id="B4LBF1"/>
<gene>
    <name evidence="6" type="primary">Dvir\Sse</name>
    <name evidence="6" type="ORF">Dvir_GJ11950</name>
</gene>
<sequence length="640" mass="73047">MFDAEATENELTSLTSVQLGPETKEYNLLRADEEYRNGNEQDSIYYQVRALFQCADMRLLTEAQELENQQPSTVEILSEASAKEKADYKSNKFFQNILRYQQKLEQSKAKTKEPPVDSLDFLEDVSEPTAGFARITHICRQLPDEWCVLQLCKSFNAATTYSTFCEIAGANGDIYVSLLRHCRSPELAATCLRLNSDAMASLFKAYGTLVERFRRVVTVDPLTVKAQEAKAKYWKEVNAFEEFLKKLIADLGSVFSPYSYVFLGKRYPSAAVQQQTKAVYGRVDEFCVQHSWSNHQRVLLSQAALHANRLPRDQMKQLSYELSGNSQNNNNNNETEALLVYELLKSCASDWQQLEQREPLAAKRFPIILVVDERLDHMHWEQLASMQECTRIKSLHSLWRLFKCHKNQIQCGYYTVNIKRGITVINPDADLANSGRRLRSFLEYWLTHWEHMYETVPSEQFMLEKAFKADCFVYAGHGSSLQYVSTRLIYRNRIKGVVFLFGCDSTRVLSSGLYSALYGAQDYYHGALCPTVMGTLMPALDANMDNVSANMLSQWTKPANPQIVPWTHIDRQAWISQGTVKALKGNTETLAQQPDYQLGSLCAILANVHMGKTEPKIYNCCVYVCRGLPAWNLAVQQLPF</sequence>
<dbReference type="HOGENOM" id="CLU_029225_0_0_1"/>
<accession>B4LBF1</accession>
<dbReference type="FunCoup" id="B4LBF1">
    <property type="interactions" value="31"/>
</dbReference>
<proteinExistence type="predicted"/>
<dbReference type="KEGG" id="dvi:6623931"/>
<dbReference type="PANTHER" id="PTHR12792">
    <property type="entry name" value="EXTRA SPINDLE POLES 1-RELATED"/>
    <property type="match status" value="1"/>
</dbReference>
<keyword evidence="3" id="KW-0378">Hydrolase</keyword>
<dbReference type="GO" id="GO:0005634">
    <property type="term" value="C:nucleus"/>
    <property type="evidence" value="ECO:0007669"/>
    <property type="project" value="InterPro"/>
</dbReference>
<dbReference type="InterPro" id="IPR030397">
    <property type="entry name" value="SEPARIN_core_dom"/>
</dbReference>
<dbReference type="InterPro" id="IPR005314">
    <property type="entry name" value="Peptidase_C50"/>
</dbReference>
<dbReference type="AlphaFoldDB" id="B4LBF1"/>
<dbReference type="eggNOG" id="KOG1849">
    <property type="taxonomic scope" value="Eukaryota"/>
</dbReference>
<organism evidence="6 7">
    <name type="scientific">Drosophila virilis</name>
    <name type="common">Fruit fly</name>
    <dbReference type="NCBI Taxonomy" id="7244"/>
    <lineage>
        <taxon>Eukaryota</taxon>
        <taxon>Metazoa</taxon>
        <taxon>Ecdysozoa</taxon>
        <taxon>Arthropoda</taxon>
        <taxon>Hexapoda</taxon>
        <taxon>Insecta</taxon>
        <taxon>Pterygota</taxon>
        <taxon>Neoptera</taxon>
        <taxon>Endopterygota</taxon>
        <taxon>Diptera</taxon>
        <taxon>Brachycera</taxon>
        <taxon>Muscomorpha</taxon>
        <taxon>Ephydroidea</taxon>
        <taxon>Drosophilidae</taxon>
        <taxon>Drosophila</taxon>
    </lineage>
</organism>
<evidence type="ECO:0000313" key="7">
    <source>
        <dbReference type="Proteomes" id="UP000008792"/>
    </source>
</evidence>
<evidence type="ECO:0000259" key="5">
    <source>
        <dbReference type="PROSITE" id="PS51700"/>
    </source>
</evidence>
<evidence type="ECO:0000256" key="4">
    <source>
        <dbReference type="ARBA" id="ARBA00022829"/>
    </source>
</evidence>
<protein>
    <recommendedName>
        <fullName evidence="2">separase</fullName>
        <ecNumber evidence="2">3.4.22.49</ecNumber>
    </recommendedName>
</protein>
<dbReference type="Proteomes" id="UP000008792">
    <property type="component" value="Unassembled WGS sequence"/>
</dbReference>
<dbReference type="EC" id="3.4.22.49" evidence="2"/>
<dbReference type="EMBL" id="CH940647">
    <property type="protein sequence ID" value="EDW69739.2"/>
    <property type="molecule type" value="Genomic_DNA"/>
</dbReference>
<keyword evidence="4" id="KW-0159">Chromosome partition</keyword>
<dbReference type="OrthoDB" id="10255632at2759"/>
<dbReference type="CTD" id="38640"/>
<dbReference type="GO" id="GO:0004197">
    <property type="term" value="F:cysteine-type endopeptidase activity"/>
    <property type="evidence" value="ECO:0007669"/>
    <property type="project" value="InterPro"/>
</dbReference>
<dbReference type="GeneID" id="6623931"/>
<reference evidence="6 7" key="1">
    <citation type="journal article" date="2007" name="Nature">
        <title>Evolution of genes and genomes on the Drosophila phylogeny.</title>
        <authorList>
            <consortium name="Drosophila 12 Genomes Consortium"/>
            <person name="Clark A.G."/>
            <person name="Eisen M.B."/>
            <person name="Smith D.R."/>
            <person name="Bergman C.M."/>
            <person name="Oliver B."/>
            <person name="Markow T.A."/>
            <person name="Kaufman T.C."/>
            <person name="Kellis M."/>
            <person name="Gelbart W."/>
            <person name="Iyer V.N."/>
            <person name="Pollard D.A."/>
            <person name="Sackton T.B."/>
            <person name="Larracuente A.M."/>
            <person name="Singh N.D."/>
            <person name="Abad J.P."/>
            <person name="Abt D.N."/>
            <person name="Adryan B."/>
            <person name="Aguade M."/>
            <person name="Akashi H."/>
            <person name="Anderson W.W."/>
            <person name="Aquadro C.F."/>
            <person name="Ardell D.H."/>
            <person name="Arguello R."/>
            <person name="Artieri C.G."/>
            <person name="Barbash D.A."/>
            <person name="Barker D."/>
            <person name="Barsanti P."/>
            <person name="Batterham P."/>
            <person name="Batzoglou S."/>
            <person name="Begun D."/>
            <person name="Bhutkar A."/>
            <person name="Blanco E."/>
            <person name="Bosak S.A."/>
            <person name="Bradley R.K."/>
            <person name="Brand A.D."/>
            <person name="Brent M.R."/>
            <person name="Brooks A.N."/>
            <person name="Brown R.H."/>
            <person name="Butlin R.K."/>
            <person name="Caggese C."/>
            <person name="Calvi B.R."/>
            <person name="Bernardo de Carvalho A."/>
            <person name="Caspi A."/>
            <person name="Castrezana S."/>
            <person name="Celniker S.E."/>
            <person name="Chang J.L."/>
            <person name="Chapple C."/>
            <person name="Chatterji S."/>
            <person name="Chinwalla A."/>
            <person name="Civetta A."/>
            <person name="Clifton S.W."/>
            <person name="Comeron J.M."/>
            <person name="Costello J.C."/>
            <person name="Coyne J.A."/>
            <person name="Daub J."/>
            <person name="David R.G."/>
            <person name="Delcher A.L."/>
            <person name="Delehaunty K."/>
            <person name="Do C.B."/>
            <person name="Ebling H."/>
            <person name="Edwards K."/>
            <person name="Eickbush T."/>
            <person name="Evans J.D."/>
            <person name="Filipski A."/>
            <person name="Findeiss S."/>
            <person name="Freyhult E."/>
            <person name="Fulton L."/>
            <person name="Fulton R."/>
            <person name="Garcia A.C."/>
            <person name="Gardiner A."/>
            <person name="Garfield D.A."/>
            <person name="Garvin B.E."/>
            <person name="Gibson G."/>
            <person name="Gilbert D."/>
            <person name="Gnerre S."/>
            <person name="Godfrey J."/>
            <person name="Good R."/>
            <person name="Gotea V."/>
            <person name="Gravely B."/>
            <person name="Greenberg A.J."/>
            <person name="Griffiths-Jones S."/>
            <person name="Gross S."/>
            <person name="Guigo R."/>
            <person name="Gustafson E.A."/>
            <person name="Haerty W."/>
            <person name="Hahn M.W."/>
            <person name="Halligan D.L."/>
            <person name="Halpern A.L."/>
            <person name="Halter G.M."/>
            <person name="Han M.V."/>
            <person name="Heger A."/>
            <person name="Hillier L."/>
            <person name="Hinrichs A.S."/>
            <person name="Holmes I."/>
            <person name="Hoskins R.A."/>
            <person name="Hubisz M.J."/>
            <person name="Hultmark D."/>
            <person name="Huntley M.A."/>
            <person name="Jaffe D.B."/>
            <person name="Jagadeeshan S."/>
            <person name="Jeck W.R."/>
            <person name="Johnson J."/>
            <person name="Jones C.D."/>
            <person name="Jordan W.C."/>
            <person name="Karpen G.H."/>
            <person name="Kataoka E."/>
            <person name="Keightley P.D."/>
            <person name="Kheradpour P."/>
            <person name="Kirkness E.F."/>
            <person name="Koerich L.B."/>
            <person name="Kristiansen K."/>
            <person name="Kudrna D."/>
            <person name="Kulathinal R.J."/>
            <person name="Kumar S."/>
            <person name="Kwok R."/>
            <person name="Lander E."/>
            <person name="Langley C.H."/>
            <person name="Lapoint R."/>
            <person name="Lazzaro B.P."/>
            <person name="Lee S.J."/>
            <person name="Levesque L."/>
            <person name="Li R."/>
            <person name="Lin C.F."/>
            <person name="Lin M.F."/>
            <person name="Lindblad-Toh K."/>
            <person name="Llopart A."/>
            <person name="Long M."/>
            <person name="Low L."/>
            <person name="Lozovsky E."/>
            <person name="Lu J."/>
            <person name="Luo M."/>
            <person name="Machado C.A."/>
            <person name="Makalowski W."/>
            <person name="Marzo M."/>
            <person name="Matsuda M."/>
            <person name="Matzkin L."/>
            <person name="McAllister B."/>
            <person name="McBride C.S."/>
            <person name="McKernan B."/>
            <person name="McKernan K."/>
            <person name="Mendez-Lago M."/>
            <person name="Minx P."/>
            <person name="Mollenhauer M.U."/>
            <person name="Montooth K."/>
            <person name="Mount S.M."/>
            <person name="Mu X."/>
            <person name="Myers E."/>
            <person name="Negre B."/>
            <person name="Newfeld S."/>
            <person name="Nielsen R."/>
            <person name="Noor M.A."/>
            <person name="O'Grady P."/>
            <person name="Pachter L."/>
            <person name="Papaceit M."/>
            <person name="Parisi M.J."/>
            <person name="Parisi M."/>
            <person name="Parts L."/>
            <person name="Pedersen J.S."/>
            <person name="Pesole G."/>
            <person name="Phillippy A.M."/>
            <person name="Ponting C.P."/>
            <person name="Pop M."/>
            <person name="Porcelli D."/>
            <person name="Powell J.R."/>
            <person name="Prohaska S."/>
            <person name="Pruitt K."/>
            <person name="Puig M."/>
            <person name="Quesneville H."/>
            <person name="Ram K.R."/>
            <person name="Rand D."/>
            <person name="Rasmussen M.D."/>
            <person name="Reed L.K."/>
            <person name="Reenan R."/>
            <person name="Reily A."/>
            <person name="Remington K.A."/>
            <person name="Rieger T.T."/>
            <person name="Ritchie M.G."/>
            <person name="Robin C."/>
            <person name="Rogers Y.H."/>
            <person name="Rohde C."/>
            <person name="Rozas J."/>
            <person name="Rubenfield M.J."/>
            <person name="Ruiz A."/>
            <person name="Russo S."/>
            <person name="Salzberg S.L."/>
            <person name="Sanchez-Gracia A."/>
            <person name="Saranga D.J."/>
            <person name="Sato H."/>
            <person name="Schaeffer S.W."/>
            <person name="Schatz M.C."/>
            <person name="Schlenke T."/>
            <person name="Schwartz R."/>
            <person name="Segarra C."/>
            <person name="Singh R.S."/>
            <person name="Sirot L."/>
            <person name="Sirota M."/>
            <person name="Sisneros N.B."/>
            <person name="Smith C.D."/>
            <person name="Smith T.F."/>
            <person name="Spieth J."/>
            <person name="Stage D.E."/>
            <person name="Stark A."/>
            <person name="Stephan W."/>
            <person name="Strausberg R.L."/>
            <person name="Strempel S."/>
            <person name="Sturgill D."/>
            <person name="Sutton G."/>
            <person name="Sutton G.G."/>
            <person name="Tao W."/>
            <person name="Teichmann S."/>
            <person name="Tobari Y.N."/>
            <person name="Tomimura Y."/>
            <person name="Tsolas J.M."/>
            <person name="Valente V.L."/>
            <person name="Venter E."/>
            <person name="Venter J.C."/>
            <person name="Vicario S."/>
            <person name="Vieira F.G."/>
            <person name="Vilella A.J."/>
            <person name="Villasante A."/>
            <person name="Walenz B."/>
            <person name="Wang J."/>
            <person name="Wasserman M."/>
            <person name="Watts T."/>
            <person name="Wilson D."/>
            <person name="Wilson R.K."/>
            <person name="Wing R.A."/>
            <person name="Wolfner M.F."/>
            <person name="Wong A."/>
            <person name="Wong G.K."/>
            <person name="Wu C.I."/>
            <person name="Wu G."/>
            <person name="Yamamoto D."/>
            <person name="Yang H.P."/>
            <person name="Yang S.P."/>
            <person name="Yorke J.A."/>
            <person name="Yoshida K."/>
            <person name="Zdobnov E."/>
            <person name="Zhang P."/>
            <person name="Zhang Y."/>
            <person name="Zimin A.V."/>
            <person name="Baldwin J."/>
            <person name="Abdouelleil A."/>
            <person name="Abdulkadir J."/>
            <person name="Abebe A."/>
            <person name="Abera B."/>
            <person name="Abreu J."/>
            <person name="Acer S.C."/>
            <person name="Aftuck L."/>
            <person name="Alexander A."/>
            <person name="An P."/>
            <person name="Anderson E."/>
            <person name="Anderson S."/>
            <person name="Arachi H."/>
            <person name="Azer M."/>
            <person name="Bachantsang P."/>
            <person name="Barry A."/>
            <person name="Bayul T."/>
            <person name="Berlin A."/>
            <person name="Bessette D."/>
            <person name="Bloom T."/>
            <person name="Blye J."/>
            <person name="Boguslavskiy L."/>
            <person name="Bonnet C."/>
            <person name="Boukhgalter B."/>
            <person name="Bourzgui I."/>
            <person name="Brown A."/>
            <person name="Cahill P."/>
            <person name="Channer S."/>
            <person name="Cheshatsang Y."/>
            <person name="Chuda L."/>
            <person name="Citroen M."/>
            <person name="Collymore A."/>
            <person name="Cooke P."/>
            <person name="Costello M."/>
            <person name="D'Aco K."/>
            <person name="Daza R."/>
            <person name="De Haan G."/>
            <person name="DeGray S."/>
            <person name="DeMaso C."/>
            <person name="Dhargay N."/>
            <person name="Dooley K."/>
            <person name="Dooley E."/>
            <person name="Doricent M."/>
            <person name="Dorje P."/>
            <person name="Dorjee K."/>
            <person name="Dupes A."/>
            <person name="Elong R."/>
            <person name="Falk J."/>
            <person name="Farina A."/>
            <person name="Faro S."/>
            <person name="Ferguson D."/>
            <person name="Fisher S."/>
            <person name="Foley C.D."/>
            <person name="Franke A."/>
            <person name="Friedrich D."/>
            <person name="Gadbois L."/>
            <person name="Gearin G."/>
            <person name="Gearin C.R."/>
            <person name="Giannoukos G."/>
            <person name="Goode T."/>
            <person name="Graham J."/>
            <person name="Grandbois E."/>
            <person name="Grewal S."/>
            <person name="Gyaltsen K."/>
            <person name="Hafez N."/>
            <person name="Hagos B."/>
            <person name="Hall J."/>
            <person name="Henson C."/>
            <person name="Hollinger A."/>
            <person name="Honan T."/>
            <person name="Huard M.D."/>
            <person name="Hughes L."/>
            <person name="Hurhula B."/>
            <person name="Husby M.E."/>
            <person name="Kamat A."/>
            <person name="Kanga B."/>
            <person name="Kashin S."/>
            <person name="Khazanovich D."/>
            <person name="Kisner P."/>
            <person name="Lance K."/>
            <person name="Lara M."/>
            <person name="Lee W."/>
            <person name="Lennon N."/>
            <person name="Letendre F."/>
            <person name="LeVine R."/>
            <person name="Lipovsky A."/>
            <person name="Liu X."/>
            <person name="Liu J."/>
            <person name="Liu S."/>
            <person name="Lokyitsang T."/>
            <person name="Lokyitsang Y."/>
            <person name="Lubonja R."/>
            <person name="Lui A."/>
            <person name="MacDonald P."/>
            <person name="Magnisalis V."/>
            <person name="Maru K."/>
            <person name="Matthews C."/>
            <person name="McCusker W."/>
            <person name="McDonough S."/>
            <person name="Mehta T."/>
            <person name="Meldrim J."/>
            <person name="Meneus L."/>
            <person name="Mihai O."/>
            <person name="Mihalev A."/>
            <person name="Mihova T."/>
            <person name="Mittelman R."/>
            <person name="Mlenga V."/>
            <person name="Montmayeur A."/>
            <person name="Mulrain L."/>
            <person name="Navidi A."/>
            <person name="Naylor J."/>
            <person name="Negash T."/>
            <person name="Nguyen T."/>
            <person name="Nguyen N."/>
            <person name="Nicol R."/>
            <person name="Norbu C."/>
            <person name="Norbu N."/>
            <person name="Novod N."/>
            <person name="O'Neill B."/>
            <person name="Osman S."/>
            <person name="Markiewicz E."/>
            <person name="Oyono O.L."/>
            <person name="Patti C."/>
            <person name="Phunkhang P."/>
            <person name="Pierre F."/>
            <person name="Priest M."/>
            <person name="Raghuraman S."/>
            <person name="Rege F."/>
            <person name="Reyes R."/>
            <person name="Rise C."/>
            <person name="Rogov P."/>
            <person name="Ross K."/>
            <person name="Ryan E."/>
            <person name="Settipalli S."/>
            <person name="Shea T."/>
            <person name="Sherpa N."/>
            <person name="Shi L."/>
            <person name="Shih D."/>
            <person name="Sparrow T."/>
            <person name="Spaulding J."/>
            <person name="Stalker J."/>
            <person name="Stange-Thomann N."/>
            <person name="Stavropoulos S."/>
            <person name="Stone C."/>
            <person name="Strader C."/>
            <person name="Tesfaye S."/>
            <person name="Thomson T."/>
            <person name="Thoulutsang Y."/>
            <person name="Thoulutsang D."/>
            <person name="Topham K."/>
            <person name="Topping I."/>
            <person name="Tsamla T."/>
            <person name="Vassiliev H."/>
            <person name="Vo A."/>
            <person name="Wangchuk T."/>
            <person name="Wangdi T."/>
            <person name="Weiand M."/>
            <person name="Wilkinson J."/>
            <person name="Wilson A."/>
            <person name="Yadav S."/>
            <person name="Young G."/>
            <person name="Yu Q."/>
            <person name="Zembek L."/>
            <person name="Zhong D."/>
            <person name="Zimmer A."/>
            <person name="Zwirko Z."/>
            <person name="Jaffe D.B."/>
            <person name="Alvarez P."/>
            <person name="Brockman W."/>
            <person name="Butler J."/>
            <person name="Chin C."/>
            <person name="Gnerre S."/>
            <person name="Grabherr M."/>
            <person name="Kleber M."/>
            <person name="Mauceli E."/>
            <person name="MacCallum I."/>
        </authorList>
    </citation>
    <scope>NUCLEOTIDE SEQUENCE [LARGE SCALE GENOMIC DNA]</scope>
    <source>
        <strain evidence="7">Tucson 15010-1051.87</strain>
    </source>
</reference>
<evidence type="ECO:0000256" key="3">
    <source>
        <dbReference type="ARBA" id="ARBA00022801"/>
    </source>
</evidence>
<dbReference type="GO" id="GO:0072686">
    <property type="term" value="C:mitotic spindle"/>
    <property type="evidence" value="ECO:0007669"/>
    <property type="project" value="TreeGrafter"/>
</dbReference>
<dbReference type="GO" id="GO:0006508">
    <property type="term" value="P:proteolysis"/>
    <property type="evidence" value="ECO:0007669"/>
    <property type="project" value="InterPro"/>
</dbReference>
<dbReference type="MEROPS" id="C50.003"/>
<dbReference type="Pfam" id="PF03568">
    <property type="entry name" value="Separin_C"/>
    <property type="match status" value="1"/>
</dbReference>
<dbReference type="PANTHER" id="PTHR12792:SF0">
    <property type="entry name" value="SEPARIN"/>
    <property type="match status" value="1"/>
</dbReference>
<dbReference type="GO" id="GO:0005737">
    <property type="term" value="C:cytoplasm"/>
    <property type="evidence" value="ECO:0007669"/>
    <property type="project" value="TreeGrafter"/>
</dbReference>
<evidence type="ECO:0000256" key="1">
    <source>
        <dbReference type="ARBA" id="ARBA00000451"/>
    </source>
</evidence>
<dbReference type="PROSITE" id="PS51700">
    <property type="entry name" value="SEPARIN"/>
    <property type="match status" value="1"/>
</dbReference>
<name>B4LBF1_DROVI</name>
<evidence type="ECO:0000256" key="2">
    <source>
        <dbReference type="ARBA" id="ARBA00012489"/>
    </source>
</evidence>
<feature type="domain" description="Peptidase C50" evidence="5">
    <location>
        <begin position="418"/>
        <end position="514"/>
    </location>
</feature>
<dbReference type="GO" id="GO:0051307">
    <property type="term" value="P:meiotic chromosome separation"/>
    <property type="evidence" value="ECO:0007669"/>
    <property type="project" value="TreeGrafter"/>
</dbReference>
<comment type="catalytic activity">
    <reaction evidence="1">
        <text>All bonds known to be hydrolyzed by this endopeptidase have arginine in P1 and an acidic residue in P4. P6 is often occupied by an acidic residue or by a hydroxy-amino-acid residue, the phosphorylation of which enhances cleavage.</text>
        <dbReference type="EC" id="3.4.22.49"/>
    </reaction>
</comment>
<dbReference type="STRING" id="7244.B4LBF1"/>